<sequence>MGCAEHFAKLVHSSEATPKSLTMAEQREDHARWAAGSEQKRGKMMLHREYLVHPDLVMILVIGSMVMSSLLIRQIQKVCRLPGETVDTSKQFLALWTYGSIYPNGLLAHIGVRTSFISAAYKSGCG</sequence>
<evidence type="ECO:0000313" key="3">
    <source>
        <dbReference type="EnsemblPlants" id="PNT63765"/>
    </source>
</evidence>
<accession>A0A2K2CP19</accession>
<feature type="transmembrane region" description="Helical" evidence="1">
    <location>
        <begin position="50"/>
        <end position="72"/>
    </location>
</feature>
<keyword evidence="4" id="KW-1185">Reference proteome</keyword>
<dbReference type="EMBL" id="CM000883">
    <property type="protein sequence ID" value="PNT63765.1"/>
    <property type="molecule type" value="Genomic_DNA"/>
</dbReference>
<reference evidence="3" key="3">
    <citation type="submission" date="2018-08" db="UniProtKB">
        <authorList>
            <consortium name="EnsemblPlants"/>
        </authorList>
    </citation>
    <scope>IDENTIFICATION</scope>
    <source>
        <strain evidence="3">cv. Bd21</strain>
    </source>
</reference>
<name>A0A2K2CP19_BRADI</name>
<reference evidence="2" key="2">
    <citation type="submission" date="2017-06" db="EMBL/GenBank/DDBJ databases">
        <title>WGS assembly of Brachypodium distachyon.</title>
        <authorList>
            <consortium name="The International Brachypodium Initiative"/>
            <person name="Lucas S."/>
            <person name="Harmon-Smith M."/>
            <person name="Lail K."/>
            <person name="Tice H."/>
            <person name="Grimwood J."/>
            <person name="Bruce D."/>
            <person name="Barry K."/>
            <person name="Shu S."/>
            <person name="Lindquist E."/>
            <person name="Wang M."/>
            <person name="Pitluck S."/>
            <person name="Vogel J.P."/>
            <person name="Garvin D.F."/>
            <person name="Mockler T.C."/>
            <person name="Schmutz J."/>
            <person name="Rokhsar D."/>
            <person name="Bevan M.W."/>
        </authorList>
    </citation>
    <scope>NUCLEOTIDE SEQUENCE</scope>
    <source>
        <strain evidence="2">Bd21</strain>
    </source>
</reference>
<organism evidence="2">
    <name type="scientific">Brachypodium distachyon</name>
    <name type="common">Purple false brome</name>
    <name type="synonym">Trachynia distachya</name>
    <dbReference type="NCBI Taxonomy" id="15368"/>
    <lineage>
        <taxon>Eukaryota</taxon>
        <taxon>Viridiplantae</taxon>
        <taxon>Streptophyta</taxon>
        <taxon>Embryophyta</taxon>
        <taxon>Tracheophyta</taxon>
        <taxon>Spermatophyta</taxon>
        <taxon>Magnoliopsida</taxon>
        <taxon>Liliopsida</taxon>
        <taxon>Poales</taxon>
        <taxon>Poaceae</taxon>
        <taxon>BOP clade</taxon>
        <taxon>Pooideae</taxon>
        <taxon>Stipodae</taxon>
        <taxon>Brachypodieae</taxon>
        <taxon>Brachypodium</taxon>
    </lineage>
</organism>
<gene>
    <name evidence="2" type="ORF">BRADI_4g20745v3</name>
</gene>
<evidence type="ECO:0000313" key="4">
    <source>
        <dbReference type="Proteomes" id="UP000008810"/>
    </source>
</evidence>
<proteinExistence type="predicted"/>
<protein>
    <submittedName>
        <fullName evidence="2 3">Uncharacterized protein</fullName>
    </submittedName>
</protein>
<reference evidence="2 3" key="1">
    <citation type="journal article" date="2010" name="Nature">
        <title>Genome sequencing and analysis of the model grass Brachypodium distachyon.</title>
        <authorList>
            <consortium name="International Brachypodium Initiative"/>
        </authorList>
    </citation>
    <scope>NUCLEOTIDE SEQUENCE [LARGE SCALE GENOMIC DNA]</scope>
    <source>
        <strain evidence="2 3">Bd21</strain>
    </source>
</reference>
<dbReference type="Proteomes" id="UP000008810">
    <property type="component" value="Chromosome 4"/>
</dbReference>
<keyword evidence="1" id="KW-0472">Membrane</keyword>
<dbReference type="Gramene" id="PNT63765">
    <property type="protein sequence ID" value="PNT63765"/>
    <property type="gene ID" value="BRADI_4g20745v3"/>
</dbReference>
<keyword evidence="1" id="KW-0812">Transmembrane</keyword>
<dbReference type="AlphaFoldDB" id="A0A2K2CP19"/>
<evidence type="ECO:0000256" key="1">
    <source>
        <dbReference type="SAM" id="Phobius"/>
    </source>
</evidence>
<evidence type="ECO:0000313" key="2">
    <source>
        <dbReference type="EMBL" id="PNT63765.1"/>
    </source>
</evidence>
<dbReference type="EnsemblPlants" id="PNT63765">
    <property type="protein sequence ID" value="PNT63765"/>
    <property type="gene ID" value="BRADI_4g20745v3"/>
</dbReference>
<keyword evidence="1" id="KW-1133">Transmembrane helix</keyword>